<accession>A0A6A6S4I8</accession>
<organism evidence="1 2">
    <name type="scientific">Massarina eburnea CBS 473.64</name>
    <dbReference type="NCBI Taxonomy" id="1395130"/>
    <lineage>
        <taxon>Eukaryota</taxon>
        <taxon>Fungi</taxon>
        <taxon>Dikarya</taxon>
        <taxon>Ascomycota</taxon>
        <taxon>Pezizomycotina</taxon>
        <taxon>Dothideomycetes</taxon>
        <taxon>Pleosporomycetidae</taxon>
        <taxon>Pleosporales</taxon>
        <taxon>Massarineae</taxon>
        <taxon>Massarinaceae</taxon>
        <taxon>Massarina</taxon>
    </lineage>
</organism>
<sequence length="104" mass="11540">MATKCIQLYCPSLDETIENFTFLLSASDQQNLEHLRAAFGTLKSAWPWDTAGHQIDGFADIEDGQRILVAGDFFEAIEAESPFRIIEYHPTDTAPLGAQPHSEA</sequence>
<dbReference type="Proteomes" id="UP000799753">
    <property type="component" value="Unassembled WGS sequence"/>
</dbReference>
<dbReference type="AlphaFoldDB" id="A0A6A6S4I8"/>
<reference evidence="1" key="1">
    <citation type="journal article" date="2020" name="Stud. Mycol.">
        <title>101 Dothideomycetes genomes: a test case for predicting lifestyles and emergence of pathogens.</title>
        <authorList>
            <person name="Haridas S."/>
            <person name="Albert R."/>
            <person name="Binder M."/>
            <person name="Bloem J."/>
            <person name="Labutti K."/>
            <person name="Salamov A."/>
            <person name="Andreopoulos B."/>
            <person name="Baker S."/>
            <person name="Barry K."/>
            <person name="Bills G."/>
            <person name="Bluhm B."/>
            <person name="Cannon C."/>
            <person name="Castanera R."/>
            <person name="Culley D."/>
            <person name="Daum C."/>
            <person name="Ezra D."/>
            <person name="Gonzalez J."/>
            <person name="Henrissat B."/>
            <person name="Kuo A."/>
            <person name="Liang C."/>
            <person name="Lipzen A."/>
            <person name="Lutzoni F."/>
            <person name="Magnuson J."/>
            <person name="Mondo S."/>
            <person name="Nolan M."/>
            <person name="Ohm R."/>
            <person name="Pangilinan J."/>
            <person name="Park H.-J."/>
            <person name="Ramirez L."/>
            <person name="Alfaro M."/>
            <person name="Sun H."/>
            <person name="Tritt A."/>
            <person name="Yoshinaga Y."/>
            <person name="Zwiers L.-H."/>
            <person name="Turgeon B."/>
            <person name="Goodwin S."/>
            <person name="Spatafora J."/>
            <person name="Crous P."/>
            <person name="Grigoriev I."/>
        </authorList>
    </citation>
    <scope>NUCLEOTIDE SEQUENCE</scope>
    <source>
        <strain evidence="1">CBS 473.64</strain>
    </source>
</reference>
<evidence type="ECO:0000313" key="1">
    <source>
        <dbReference type="EMBL" id="KAF2642816.1"/>
    </source>
</evidence>
<proteinExistence type="predicted"/>
<keyword evidence="2" id="KW-1185">Reference proteome</keyword>
<evidence type="ECO:0000313" key="2">
    <source>
        <dbReference type="Proteomes" id="UP000799753"/>
    </source>
</evidence>
<dbReference type="EMBL" id="MU006781">
    <property type="protein sequence ID" value="KAF2642816.1"/>
    <property type="molecule type" value="Genomic_DNA"/>
</dbReference>
<protein>
    <submittedName>
        <fullName evidence="1">Uncharacterized protein</fullName>
    </submittedName>
</protein>
<gene>
    <name evidence="1" type="ORF">P280DRAFT_468130</name>
</gene>
<name>A0A6A6S4I8_9PLEO</name>